<dbReference type="Pfam" id="PF00078">
    <property type="entry name" value="RVT_1"/>
    <property type="match status" value="1"/>
</dbReference>
<dbReference type="PANTHER" id="PTHR46890:SF50">
    <property type="entry name" value="RNA-DIRECTED DNA POLYMERASE, EUKARYOTA, REVERSE TRANSCRIPTASE ZINC-BINDING DOMAIN PROTEIN-RELATED"/>
    <property type="match status" value="1"/>
</dbReference>
<evidence type="ECO:0000259" key="1">
    <source>
        <dbReference type="PROSITE" id="PS50878"/>
    </source>
</evidence>
<evidence type="ECO:0000313" key="3">
    <source>
        <dbReference type="Proteomes" id="UP000288805"/>
    </source>
</evidence>
<dbReference type="InterPro" id="IPR000477">
    <property type="entry name" value="RT_dom"/>
</dbReference>
<dbReference type="SUPFAM" id="SSF56672">
    <property type="entry name" value="DNA/RNA polymerases"/>
    <property type="match status" value="1"/>
</dbReference>
<dbReference type="PANTHER" id="PTHR46890">
    <property type="entry name" value="NON-LTR RETROLELEMENT REVERSE TRANSCRIPTASE-LIKE PROTEIN-RELATED"/>
    <property type="match status" value="1"/>
</dbReference>
<dbReference type="PROSITE" id="PS50878">
    <property type="entry name" value="RT_POL"/>
    <property type="match status" value="1"/>
</dbReference>
<gene>
    <name evidence="2" type="primary">LORF2_119</name>
    <name evidence="2" type="ORF">CK203_016578</name>
</gene>
<dbReference type="AlphaFoldDB" id="A0A438J151"/>
<sequence length="477" mass="53652">MANARARRNFLSKIRVNGVTLSSIEDIKDSVCRIYHSLLSKSGDWRPSSNGLILKELGEGVASNLEVMFSEEEIFAALSSYCGDKAPGPDGFTMAFWLFCWDVVKPEILGLFREFYLHGTFQRSLNSTFLLLIPKKEEAEDLRDFRPISLVGSVYKLLAKILANRLKSVMGEVISDSQQAFIQRRQILNAVLIANETLDSRLKDNKPGLLLKMDIEKLLTMSIGTFSWSSRGLRQGDPLSPHLFLFAMEALSQLLSCARNGGFISGFGVGGRGREGLIVSHLLFADDTLIFCDAKADRLQYLSWTFMWFEAISGLKVNLSKTEAFPVGEGIPMETLALVLGCKIGSLPTTYLGLPLGAPYKSIRVWDTVEERFRKRLSLCGVVENKFHLVSWKVIYTAKNDGGLGIRNLAIFNKALLGKWLWRFANENESLWKQIISRDGTRVKFWKDLWCDNQSLEEAFPTLFNLSVNKDSWVAEA</sequence>
<dbReference type="Proteomes" id="UP000288805">
    <property type="component" value="Unassembled WGS sequence"/>
</dbReference>
<dbReference type="CDD" id="cd01650">
    <property type="entry name" value="RT_nLTR_like"/>
    <property type="match status" value="1"/>
</dbReference>
<organism evidence="2 3">
    <name type="scientific">Vitis vinifera</name>
    <name type="common">Grape</name>
    <dbReference type="NCBI Taxonomy" id="29760"/>
    <lineage>
        <taxon>Eukaryota</taxon>
        <taxon>Viridiplantae</taxon>
        <taxon>Streptophyta</taxon>
        <taxon>Embryophyta</taxon>
        <taxon>Tracheophyta</taxon>
        <taxon>Spermatophyta</taxon>
        <taxon>Magnoliopsida</taxon>
        <taxon>eudicotyledons</taxon>
        <taxon>Gunneridae</taxon>
        <taxon>Pentapetalae</taxon>
        <taxon>rosids</taxon>
        <taxon>Vitales</taxon>
        <taxon>Vitaceae</taxon>
        <taxon>Viteae</taxon>
        <taxon>Vitis</taxon>
    </lineage>
</organism>
<dbReference type="EMBL" id="QGNW01000069">
    <property type="protein sequence ID" value="RVX02676.1"/>
    <property type="molecule type" value="Genomic_DNA"/>
</dbReference>
<protein>
    <submittedName>
        <fullName evidence="2">LINE-1 retrotransposable element ORF2 protein</fullName>
    </submittedName>
</protein>
<dbReference type="InterPro" id="IPR052343">
    <property type="entry name" value="Retrotransposon-Effector_Assoc"/>
</dbReference>
<accession>A0A438J151</accession>
<evidence type="ECO:0000313" key="2">
    <source>
        <dbReference type="EMBL" id="RVX02676.1"/>
    </source>
</evidence>
<feature type="domain" description="Reverse transcriptase" evidence="1">
    <location>
        <begin position="114"/>
        <end position="356"/>
    </location>
</feature>
<comment type="caution">
    <text evidence="2">The sequence shown here is derived from an EMBL/GenBank/DDBJ whole genome shotgun (WGS) entry which is preliminary data.</text>
</comment>
<reference evidence="2 3" key="1">
    <citation type="journal article" date="2018" name="PLoS Genet.">
        <title>Population sequencing reveals clonal diversity and ancestral inbreeding in the grapevine cultivar Chardonnay.</title>
        <authorList>
            <person name="Roach M.J."/>
            <person name="Johnson D.L."/>
            <person name="Bohlmann J."/>
            <person name="van Vuuren H.J."/>
            <person name="Jones S.J."/>
            <person name="Pretorius I.S."/>
            <person name="Schmidt S.A."/>
            <person name="Borneman A.R."/>
        </authorList>
    </citation>
    <scope>NUCLEOTIDE SEQUENCE [LARGE SCALE GENOMIC DNA]</scope>
    <source>
        <strain evidence="3">cv. Chardonnay</strain>
        <tissue evidence="2">Leaf</tissue>
    </source>
</reference>
<dbReference type="InterPro" id="IPR043502">
    <property type="entry name" value="DNA/RNA_pol_sf"/>
</dbReference>
<name>A0A438J151_VITVI</name>
<proteinExistence type="predicted"/>